<dbReference type="Gene3D" id="2.120.10.80">
    <property type="entry name" value="Kelch-type beta propeller"/>
    <property type="match status" value="2"/>
</dbReference>
<keyword evidence="2" id="KW-0677">Repeat</keyword>
<dbReference type="Proteomes" id="UP000299102">
    <property type="component" value="Unassembled WGS sequence"/>
</dbReference>
<protein>
    <submittedName>
        <fullName evidence="3">Kelch-like protein 17</fullName>
    </submittedName>
</protein>
<dbReference type="InterPro" id="IPR006652">
    <property type="entry name" value="Kelch_1"/>
</dbReference>
<keyword evidence="4" id="KW-1185">Reference proteome</keyword>
<gene>
    <name evidence="3" type="primary">KLHL17</name>
    <name evidence="3" type="ORF">EVAR_34089_1</name>
</gene>
<sequence>MQLHATSNLHYHGTEFNLQSTVVRAIVLIRVGILEMKVYPSIDTWCSEVATADARTRGCTFYIVKDVYDSSETMLSKYNIYKKQVFILISIFAHPKQSIPEVDCGITLYGHDLCNIPYSAHDCFKRRSLIALPASSVVGRRYRRTSIIPEVVKRSGRVHRVWKNVPAPCTRRHDPGVAALGGRLYVVGGVEGSPAIDDIERWLPAGANDAQEAAGSVSRPCLLAGGEVYDPVTDKLSPIAAMNEARSHFALVALKGKLYALGGRGVGGELSSVEVYDPVADAWAPAGRLPRPMAGASAVTYGGESAARAVIAFLRLTCQAIYLMHLRSLLRFHPSARQCEQWHSCADMNLLRYGHGAAVLHNQLYVMGGRNNQGDALETVERYNFTTDSWQFATSKLTRRGRCAAGAAGGVLLAVDGPRLEVYDADEDRWTPGPDKPGAYDVTGAAVLW</sequence>
<evidence type="ECO:0000313" key="4">
    <source>
        <dbReference type="Proteomes" id="UP000299102"/>
    </source>
</evidence>
<dbReference type="SUPFAM" id="SSF117281">
    <property type="entry name" value="Kelch motif"/>
    <property type="match status" value="1"/>
</dbReference>
<dbReference type="PANTHER" id="PTHR45632:SF3">
    <property type="entry name" value="KELCH-LIKE PROTEIN 32"/>
    <property type="match status" value="1"/>
</dbReference>
<name>A0A4C1WJV8_EUMVA</name>
<dbReference type="STRING" id="151549.A0A4C1WJV8"/>
<evidence type="ECO:0000256" key="2">
    <source>
        <dbReference type="ARBA" id="ARBA00022737"/>
    </source>
</evidence>
<proteinExistence type="predicted"/>
<evidence type="ECO:0000256" key="1">
    <source>
        <dbReference type="ARBA" id="ARBA00022441"/>
    </source>
</evidence>
<dbReference type="EMBL" id="BGZK01000579">
    <property type="protein sequence ID" value="GBP51303.1"/>
    <property type="molecule type" value="Genomic_DNA"/>
</dbReference>
<dbReference type="OrthoDB" id="7923847at2759"/>
<dbReference type="AlphaFoldDB" id="A0A4C1WJV8"/>
<organism evidence="3 4">
    <name type="scientific">Eumeta variegata</name>
    <name type="common">Bagworm moth</name>
    <name type="synonym">Eumeta japonica</name>
    <dbReference type="NCBI Taxonomy" id="151549"/>
    <lineage>
        <taxon>Eukaryota</taxon>
        <taxon>Metazoa</taxon>
        <taxon>Ecdysozoa</taxon>
        <taxon>Arthropoda</taxon>
        <taxon>Hexapoda</taxon>
        <taxon>Insecta</taxon>
        <taxon>Pterygota</taxon>
        <taxon>Neoptera</taxon>
        <taxon>Endopterygota</taxon>
        <taxon>Lepidoptera</taxon>
        <taxon>Glossata</taxon>
        <taxon>Ditrysia</taxon>
        <taxon>Tineoidea</taxon>
        <taxon>Psychidae</taxon>
        <taxon>Oiketicinae</taxon>
        <taxon>Eumeta</taxon>
    </lineage>
</organism>
<dbReference type="Pfam" id="PF01344">
    <property type="entry name" value="Kelch_1"/>
    <property type="match status" value="3"/>
</dbReference>
<dbReference type="SMART" id="SM00612">
    <property type="entry name" value="Kelch"/>
    <property type="match status" value="4"/>
</dbReference>
<dbReference type="InterPro" id="IPR015915">
    <property type="entry name" value="Kelch-typ_b-propeller"/>
</dbReference>
<evidence type="ECO:0000313" key="3">
    <source>
        <dbReference type="EMBL" id="GBP51303.1"/>
    </source>
</evidence>
<accession>A0A4C1WJV8</accession>
<keyword evidence="1" id="KW-0880">Kelch repeat</keyword>
<dbReference type="PANTHER" id="PTHR45632">
    <property type="entry name" value="LD33804P"/>
    <property type="match status" value="1"/>
</dbReference>
<reference evidence="3 4" key="1">
    <citation type="journal article" date="2019" name="Commun. Biol.">
        <title>The bagworm genome reveals a unique fibroin gene that provides high tensile strength.</title>
        <authorList>
            <person name="Kono N."/>
            <person name="Nakamura H."/>
            <person name="Ohtoshi R."/>
            <person name="Tomita M."/>
            <person name="Numata K."/>
            <person name="Arakawa K."/>
        </authorList>
    </citation>
    <scope>NUCLEOTIDE SEQUENCE [LARGE SCALE GENOMIC DNA]</scope>
</reference>
<comment type="caution">
    <text evidence="3">The sequence shown here is derived from an EMBL/GenBank/DDBJ whole genome shotgun (WGS) entry which is preliminary data.</text>
</comment>